<accession>A0A9W6TMP8</accession>
<keyword evidence="3" id="KW-1185">Reference proteome</keyword>
<dbReference type="OrthoDB" id="79485at2759"/>
<dbReference type="AlphaFoldDB" id="A0A9W6TMP8"/>
<evidence type="ECO:0000256" key="1">
    <source>
        <dbReference type="SAM" id="MobiDB-lite"/>
    </source>
</evidence>
<feature type="compositionally biased region" description="Polar residues" evidence="1">
    <location>
        <begin position="42"/>
        <end position="51"/>
    </location>
</feature>
<sequence>MMQNAHRMRAIDGPSGGAGGAAGAGLNSGGSEKDKEVREPTPTGSTGASLSTLVDQFVTSLTSRKRPLDERQVKLAHRLQTNVSGFSPEKIRRLQRRKPLAHDQGLEATGGEQSYQSPRGDASFQLLREAIDEGTSRMRATRNGVSFLQMLPPSDLHGLRELQEKYLRARTKTPQPTGGGNGTRSGARSCPRRLLGSKTHDEERHRTKLNRDEDTPHNETESEDDKTTWYLPYTTRQLQRSPHRRLPSLEEFRVQVRDEKQPSRPFRASSNIKPNPLPNRLQVTPVRSIPTSLIPRRGSVGPPGGTLITAGENTNDYTKEFNVSLIAGHKGASSPFSIVTAAPISPPSAPLHSIEKLQAAVDALEATKYQQSARLVTALEVLEQDRHDCLSGKFRSLRVRCDATEDLRRMRERSERCRGQRVHVVLSKTANWYPELLRRLLAREVVAAGTSTATSGGLLMPVHAAELFIVQSVRHFTNDGCDFQAAQLFQVILLLHHDDLEVLQVQQLLVFLRNALHISHEEWSHFFAAHDLPKPIDDISEDRKDPSEHPWHG</sequence>
<comment type="caution">
    <text evidence="2">The sequence shown here is derived from an EMBL/GenBank/DDBJ whole genome shotgun (WGS) entry which is preliminary data.</text>
</comment>
<protein>
    <submittedName>
        <fullName evidence="2">Unnamed protein product</fullName>
    </submittedName>
</protein>
<gene>
    <name evidence="2" type="ORF">Pfra01_000162000</name>
</gene>
<feature type="compositionally biased region" description="Gly residues" evidence="1">
    <location>
        <begin position="14"/>
        <end position="28"/>
    </location>
</feature>
<evidence type="ECO:0000313" key="2">
    <source>
        <dbReference type="EMBL" id="GMF18452.1"/>
    </source>
</evidence>
<reference evidence="2" key="1">
    <citation type="submission" date="2023-04" db="EMBL/GenBank/DDBJ databases">
        <title>Phytophthora fragariaefolia NBRC 109709.</title>
        <authorList>
            <person name="Ichikawa N."/>
            <person name="Sato H."/>
            <person name="Tonouchi N."/>
        </authorList>
    </citation>
    <scope>NUCLEOTIDE SEQUENCE</scope>
    <source>
        <strain evidence="2">NBRC 109709</strain>
    </source>
</reference>
<dbReference type="Proteomes" id="UP001165121">
    <property type="component" value="Unassembled WGS sequence"/>
</dbReference>
<evidence type="ECO:0000313" key="3">
    <source>
        <dbReference type="Proteomes" id="UP001165121"/>
    </source>
</evidence>
<feature type="region of interest" description="Disordered" evidence="1">
    <location>
        <begin position="80"/>
        <end position="119"/>
    </location>
</feature>
<organism evidence="2 3">
    <name type="scientific">Phytophthora fragariaefolia</name>
    <dbReference type="NCBI Taxonomy" id="1490495"/>
    <lineage>
        <taxon>Eukaryota</taxon>
        <taxon>Sar</taxon>
        <taxon>Stramenopiles</taxon>
        <taxon>Oomycota</taxon>
        <taxon>Peronosporomycetes</taxon>
        <taxon>Peronosporales</taxon>
        <taxon>Peronosporaceae</taxon>
        <taxon>Phytophthora</taxon>
    </lineage>
</organism>
<feature type="region of interest" description="Disordered" evidence="1">
    <location>
        <begin position="169"/>
        <end position="228"/>
    </location>
</feature>
<proteinExistence type="predicted"/>
<feature type="region of interest" description="Disordered" evidence="1">
    <location>
        <begin position="257"/>
        <end position="282"/>
    </location>
</feature>
<dbReference type="EMBL" id="BSXT01000130">
    <property type="protein sequence ID" value="GMF18452.1"/>
    <property type="molecule type" value="Genomic_DNA"/>
</dbReference>
<feature type="compositionally biased region" description="Basic and acidic residues" evidence="1">
    <location>
        <begin position="198"/>
        <end position="220"/>
    </location>
</feature>
<name>A0A9W6TMP8_9STRA</name>
<feature type="region of interest" description="Disordered" evidence="1">
    <location>
        <begin position="1"/>
        <end position="51"/>
    </location>
</feature>